<comment type="subunit">
    <text evidence="3 10">Homodimer.</text>
</comment>
<dbReference type="SUPFAM" id="SSF52922">
    <property type="entry name" value="TK C-terminal domain-like"/>
    <property type="match status" value="1"/>
</dbReference>
<dbReference type="GO" id="GO:0008661">
    <property type="term" value="F:1-deoxy-D-xylulose-5-phosphate synthase activity"/>
    <property type="evidence" value="ECO:0007669"/>
    <property type="project" value="UniProtKB-UniRule"/>
</dbReference>
<feature type="binding site" evidence="10">
    <location>
        <begin position="149"/>
        <end position="150"/>
    </location>
    <ligand>
        <name>thiamine diphosphate</name>
        <dbReference type="ChEBI" id="CHEBI:58937"/>
    </ligand>
</feature>
<dbReference type="FunFam" id="3.40.50.970:FF:000010">
    <property type="entry name" value="1-deoxy-D-xylulose-5-phosphate synthase"/>
    <property type="match status" value="1"/>
</dbReference>
<keyword evidence="8 10" id="KW-0786">Thiamine pyrophosphate</keyword>
<dbReference type="CDD" id="cd02007">
    <property type="entry name" value="TPP_DXS"/>
    <property type="match status" value="1"/>
</dbReference>
<feature type="binding site" evidence="10">
    <location>
        <position position="75"/>
    </location>
    <ligand>
        <name>thiamine diphosphate</name>
        <dbReference type="ChEBI" id="CHEBI:58937"/>
    </ligand>
</feature>
<dbReference type="InterPro" id="IPR020826">
    <property type="entry name" value="Transketolase_BS"/>
</dbReference>
<evidence type="ECO:0000256" key="4">
    <source>
        <dbReference type="ARBA" id="ARBA00022679"/>
    </source>
</evidence>
<organism evidence="12 13">
    <name type="scientific">Crossiella cryophila</name>
    <dbReference type="NCBI Taxonomy" id="43355"/>
    <lineage>
        <taxon>Bacteria</taxon>
        <taxon>Bacillati</taxon>
        <taxon>Actinomycetota</taxon>
        <taxon>Actinomycetes</taxon>
        <taxon>Pseudonocardiales</taxon>
        <taxon>Pseudonocardiaceae</taxon>
        <taxon>Crossiella</taxon>
    </lineage>
</organism>
<keyword evidence="9 10" id="KW-0414">Isoprene biosynthesis</keyword>
<dbReference type="GO" id="GO:0019288">
    <property type="term" value="P:isopentenyl diphosphate biosynthetic process, methylerythritol 4-phosphate pathway"/>
    <property type="evidence" value="ECO:0007669"/>
    <property type="project" value="TreeGrafter"/>
</dbReference>
<gene>
    <name evidence="10" type="primary">dxs</name>
    <name evidence="12" type="ORF">HNR67_004510</name>
</gene>
<dbReference type="PROSITE" id="PS00802">
    <property type="entry name" value="TRANSKETOLASE_2"/>
    <property type="match status" value="1"/>
</dbReference>
<feature type="binding site" evidence="10">
    <location>
        <begin position="116"/>
        <end position="118"/>
    </location>
    <ligand>
        <name>thiamine diphosphate</name>
        <dbReference type="ChEBI" id="CHEBI:58937"/>
    </ligand>
</feature>
<keyword evidence="13" id="KW-1185">Reference proteome</keyword>
<feature type="domain" description="Transketolase-like pyrimidine-binding" evidence="11">
    <location>
        <begin position="281"/>
        <end position="445"/>
    </location>
</feature>
<dbReference type="EC" id="2.2.1.7" evidence="10"/>
<comment type="catalytic activity">
    <reaction evidence="10">
        <text>D-glyceraldehyde 3-phosphate + pyruvate + H(+) = 1-deoxy-D-xylulose 5-phosphate + CO2</text>
        <dbReference type="Rhea" id="RHEA:12605"/>
        <dbReference type="ChEBI" id="CHEBI:15361"/>
        <dbReference type="ChEBI" id="CHEBI:15378"/>
        <dbReference type="ChEBI" id="CHEBI:16526"/>
        <dbReference type="ChEBI" id="CHEBI:57792"/>
        <dbReference type="ChEBI" id="CHEBI:59776"/>
        <dbReference type="EC" id="2.2.1.7"/>
    </reaction>
</comment>
<keyword evidence="6 10" id="KW-0460">Magnesium</keyword>
<dbReference type="SUPFAM" id="SSF52518">
    <property type="entry name" value="Thiamin diphosphate-binding fold (THDP-binding)"/>
    <property type="match status" value="1"/>
</dbReference>
<dbReference type="Pfam" id="PF02779">
    <property type="entry name" value="Transket_pyr"/>
    <property type="match status" value="1"/>
</dbReference>
<dbReference type="CDD" id="cd07033">
    <property type="entry name" value="TPP_PYR_DXS_TK_like"/>
    <property type="match status" value="1"/>
</dbReference>
<feature type="binding site" evidence="10">
    <location>
        <position position="177"/>
    </location>
    <ligand>
        <name>Mg(2+)</name>
        <dbReference type="ChEBI" id="CHEBI:18420"/>
    </ligand>
</feature>
<evidence type="ECO:0000313" key="12">
    <source>
        <dbReference type="EMBL" id="MBB4678392.1"/>
    </source>
</evidence>
<dbReference type="Gene3D" id="3.40.50.970">
    <property type="match status" value="2"/>
</dbReference>
<comment type="cofactor">
    <cofactor evidence="10">
        <name>thiamine diphosphate</name>
        <dbReference type="ChEBI" id="CHEBI:58937"/>
    </cofactor>
    <text evidence="10">Binds 1 thiamine pyrophosphate per subunit.</text>
</comment>
<dbReference type="AlphaFoldDB" id="A0A7W7CCA8"/>
<dbReference type="GO" id="GO:0000287">
    <property type="term" value="F:magnesium ion binding"/>
    <property type="evidence" value="ECO:0007669"/>
    <property type="project" value="UniProtKB-UniRule"/>
</dbReference>
<dbReference type="Gene3D" id="3.40.50.920">
    <property type="match status" value="1"/>
</dbReference>
<dbReference type="Pfam" id="PF13292">
    <property type="entry name" value="DXP_synthase_N"/>
    <property type="match status" value="2"/>
</dbReference>
<keyword evidence="5 10" id="KW-0479">Metal-binding</keyword>
<dbReference type="InterPro" id="IPR029061">
    <property type="entry name" value="THDP-binding"/>
</dbReference>
<dbReference type="InterPro" id="IPR049557">
    <property type="entry name" value="Transketolase_CS"/>
</dbReference>
<comment type="pathway">
    <text evidence="1 10">Metabolic intermediate biosynthesis; 1-deoxy-D-xylulose 5-phosphate biosynthesis; 1-deoxy-D-xylulose 5-phosphate from D-glyceraldehyde 3-phosphate and pyruvate: step 1/1.</text>
</comment>
<dbReference type="InterPro" id="IPR033248">
    <property type="entry name" value="Transketolase_C"/>
</dbReference>
<dbReference type="HAMAP" id="MF_00315">
    <property type="entry name" value="DXP_synth"/>
    <property type="match status" value="1"/>
</dbReference>
<protein>
    <recommendedName>
        <fullName evidence="10">1-deoxy-D-xylulose-5-phosphate synthase</fullName>
        <ecNumber evidence="10">2.2.1.7</ecNumber>
    </recommendedName>
    <alternativeName>
        <fullName evidence="10">1-deoxyxylulose-5-phosphate synthase</fullName>
        <shortName evidence="10">DXP synthase</shortName>
        <shortName evidence="10">DXPS</shortName>
    </alternativeName>
</protein>
<evidence type="ECO:0000256" key="7">
    <source>
        <dbReference type="ARBA" id="ARBA00022977"/>
    </source>
</evidence>
<proteinExistence type="inferred from homology"/>
<evidence type="ECO:0000256" key="2">
    <source>
        <dbReference type="ARBA" id="ARBA00011081"/>
    </source>
</evidence>
<feature type="binding site" evidence="10">
    <location>
        <position position="332"/>
    </location>
    <ligand>
        <name>thiamine diphosphate</name>
        <dbReference type="ChEBI" id="CHEBI:58937"/>
    </ligand>
</feature>
<dbReference type="GO" id="GO:0009228">
    <property type="term" value="P:thiamine biosynthetic process"/>
    <property type="evidence" value="ECO:0007669"/>
    <property type="project" value="UniProtKB-UniRule"/>
</dbReference>
<dbReference type="Proteomes" id="UP000533598">
    <property type="component" value="Unassembled WGS sequence"/>
</dbReference>
<dbReference type="PANTHER" id="PTHR43322:SF5">
    <property type="entry name" value="1-DEOXY-D-XYLULOSE-5-PHOSPHATE SYNTHASE, CHLOROPLASTIC"/>
    <property type="match status" value="1"/>
</dbReference>
<comment type="caution">
    <text evidence="12">The sequence shown here is derived from an EMBL/GenBank/DDBJ whole genome shotgun (WGS) entry which is preliminary data.</text>
</comment>
<keyword evidence="4 10" id="KW-0808">Transferase</keyword>
<feature type="binding site" evidence="10">
    <location>
        <position position="177"/>
    </location>
    <ligand>
        <name>thiamine diphosphate</name>
        <dbReference type="ChEBI" id="CHEBI:58937"/>
    </ligand>
</feature>
<evidence type="ECO:0000256" key="3">
    <source>
        <dbReference type="ARBA" id="ARBA00011738"/>
    </source>
</evidence>
<evidence type="ECO:0000259" key="11">
    <source>
        <dbReference type="SMART" id="SM00861"/>
    </source>
</evidence>
<sequence>MTTTPLTHIVDPHRLKSLPANEIPALAGQIRHFLVEKVCRAGGHLGPNLGVVELTIALHRVFDSPRDRIIFDTGHQSYVHKILTGRQQEFDSLRVAGGLAGYPQRAESEHDHVENSHASTSLAWADGLAKAQQLRGETDRRVVAVIGDGALTGGLAWESLNNLGGSGRPVIVVLNDNGRSYDPTIGGLAEHLGALRSGAASGRNLFHTMGFLYLGPIDGHDVRATETALRHARELNQPVVVHCVTEKGRGYTHAENDEADRMHGIGVLNPATGTGKAGGAPSWTSLFGRHITELAETRPDLVALTAAMLRPVGLHRFAQRFPDRIFDVGIAEQHAVTSAAGLAMGGLHPVVCLYATFLNRAIDQVLMDVALHQLPVTFVLDRAGITGPDGPSHHGVWDLALLGQVPGMRVASPRDPVELAALLAEAVDDPGPTALRFPKAAAGPAIKARNRMDGMDVLYRGEHTPLDVLIVSAGVLAEPALQAAALLEQDGLGVTVVDPRWLLPINPTLVHLAARHRLVVTVEDGVRTGGLGTALAQACGAAGVRTPVDNLGVPPAFLDHGARGDILAACGLDAESIAEAARANLGSTPVPHPSRLEGVLQ</sequence>
<dbReference type="PANTHER" id="PTHR43322">
    <property type="entry name" value="1-D-DEOXYXYLULOSE 5-PHOSPHATE SYNTHASE-RELATED"/>
    <property type="match status" value="1"/>
</dbReference>
<dbReference type="SMART" id="SM00861">
    <property type="entry name" value="Transket_pyr"/>
    <property type="match status" value="1"/>
</dbReference>
<dbReference type="RefSeq" id="WP_185004227.1">
    <property type="nucleotide sequence ID" value="NZ_BAAAUI010000028.1"/>
</dbReference>
<evidence type="ECO:0000313" key="13">
    <source>
        <dbReference type="Proteomes" id="UP000533598"/>
    </source>
</evidence>
<evidence type="ECO:0000256" key="1">
    <source>
        <dbReference type="ARBA" id="ARBA00004980"/>
    </source>
</evidence>
<evidence type="ECO:0000256" key="6">
    <source>
        <dbReference type="ARBA" id="ARBA00022842"/>
    </source>
</evidence>
<dbReference type="Pfam" id="PF02780">
    <property type="entry name" value="Transketolase_C"/>
    <property type="match status" value="1"/>
</dbReference>
<dbReference type="EMBL" id="JACHMH010000001">
    <property type="protein sequence ID" value="MBB4678392.1"/>
    <property type="molecule type" value="Genomic_DNA"/>
</dbReference>
<dbReference type="GO" id="GO:0016114">
    <property type="term" value="P:terpenoid biosynthetic process"/>
    <property type="evidence" value="ECO:0007669"/>
    <property type="project" value="UniProtKB-UniRule"/>
</dbReference>
<dbReference type="PROSITE" id="PS00801">
    <property type="entry name" value="TRANSKETOLASE_1"/>
    <property type="match status" value="1"/>
</dbReference>
<feature type="binding site" evidence="10">
    <location>
        <position position="148"/>
    </location>
    <ligand>
        <name>Mg(2+)</name>
        <dbReference type="ChEBI" id="CHEBI:18420"/>
    </ligand>
</feature>
<accession>A0A7W7CCA8</accession>
<dbReference type="InterPro" id="IPR005477">
    <property type="entry name" value="Dxylulose-5-P_synthase"/>
</dbReference>
<comment type="function">
    <text evidence="10">Catalyzes the acyloin condensation reaction between C atoms 2 and 3 of pyruvate and glyceraldehyde 3-phosphate to yield 1-deoxy-D-xylulose-5-phosphate (DXP).</text>
</comment>
<dbReference type="InterPro" id="IPR009014">
    <property type="entry name" value="Transketo_C/PFOR_II"/>
</dbReference>
<dbReference type="GO" id="GO:0005829">
    <property type="term" value="C:cytosol"/>
    <property type="evidence" value="ECO:0007669"/>
    <property type="project" value="TreeGrafter"/>
</dbReference>
<dbReference type="GO" id="GO:0030976">
    <property type="term" value="F:thiamine pyrophosphate binding"/>
    <property type="evidence" value="ECO:0007669"/>
    <property type="project" value="UniProtKB-UniRule"/>
</dbReference>
<evidence type="ECO:0000256" key="10">
    <source>
        <dbReference type="HAMAP-Rule" id="MF_00315"/>
    </source>
</evidence>
<evidence type="ECO:0000256" key="9">
    <source>
        <dbReference type="ARBA" id="ARBA00023229"/>
    </source>
</evidence>
<name>A0A7W7CCA8_9PSEU</name>
<dbReference type="NCBIfam" id="NF003933">
    <property type="entry name" value="PRK05444.2-2"/>
    <property type="match status" value="1"/>
</dbReference>
<feature type="binding site" evidence="10">
    <location>
        <position position="251"/>
    </location>
    <ligand>
        <name>thiamine diphosphate</name>
        <dbReference type="ChEBI" id="CHEBI:58937"/>
    </ligand>
</feature>
<comment type="similarity">
    <text evidence="2 10">Belongs to the transketolase family. DXPS subfamily.</text>
</comment>
<evidence type="ECO:0000256" key="5">
    <source>
        <dbReference type="ARBA" id="ARBA00022723"/>
    </source>
</evidence>
<keyword evidence="7 10" id="KW-0784">Thiamine biosynthesis</keyword>
<comment type="cofactor">
    <cofactor evidence="10">
        <name>Mg(2+)</name>
        <dbReference type="ChEBI" id="CHEBI:18420"/>
    </cofactor>
    <text evidence="10">Binds 1 Mg(2+) ion per subunit.</text>
</comment>
<evidence type="ECO:0000256" key="8">
    <source>
        <dbReference type="ARBA" id="ARBA00023052"/>
    </source>
</evidence>
<reference evidence="12 13" key="1">
    <citation type="submission" date="2020-08" db="EMBL/GenBank/DDBJ databases">
        <title>Sequencing the genomes of 1000 actinobacteria strains.</title>
        <authorList>
            <person name="Klenk H.-P."/>
        </authorList>
    </citation>
    <scope>NUCLEOTIDE SEQUENCE [LARGE SCALE GENOMIC DNA]</scope>
    <source>
        <strain evidence="12 13">DSM 44230</strain>
    </source>
</reference>
<dbReference type="InterPro" id="IPR005475">
    <property type="entry name" value="Transketolase-like_Pyr-bd"/>
</dbReference>
<dbReference type="UniPathway" id="UPA00064">
    <property type="reaction ID" value="UER00091"/>
</dbReference>